<dbReference type="InterPro" id="IPR013940">
    <property type="entry name" value="Spo22/ZIP4/TEX11"/>
</dbReference>
<evidence type="ECO:0000256" key="2">
    <source>
        <dbReference type="ARBA" id="ARBA00031845"/>
    </source>
</evidence>
<dbReference type="Pfam" id="PF08631">
    <property type="entry name" value="SPO22"/>
    <property type="match status" value="1"/>
</dbReference>
<evidence type="ECO:0000313" key="4">
    <source>
        <dbReference type="Proteomes" id="UP000887226"/>
    </source>
</evidence>
<dbReference type="Gene3D" id="1.25.40.10">
    <property type="entry name" value="Tetratricopeptide repeat domain"/>
    <property type="match status" value="1"/>
</dbReference>
<proteinExistence type="predicted"/>
<dbReference type="OrthoDB" id="65716at2759"/>
<evidence type="ECO:0000313" key="3">
    <source>
        <dbReference type="EMBL" id="KAG9248179.1"/>
    </source>
</evidence>
<dbReference type="PANTHER" id="PTHR40375:SF2">
    <property type="entry name" value="SPORULATION-SPECIFIC PROTEIN 22"/>
    <property type="match status" value="1"/>
</dbReference>
<dbReference type="Proteomes" id="UP000887226">
    <property type="component" value="Unassembled WGS sequence"/>
</dbReference>
<dbReference type="GO" id="GO:0090173">
    <property type="term" value="P:regulation of synaptonemal complex assembly"/>
    <property type="evidence" value="ECO:0007669"/>
    <property type="project" value="InterPro"/>
</dbReference>
<accession>A0A9P7Z9X4</accession>
<dbReference type="PANTHER" id="PTHR40375">
    <property type="entry name" value="SPORULATION-SPECIFIC PROTEIN 22"/>
    <property type="match status" value="1"/>
</dbReference>
<comment type="caution">
    <text evidence="3">The sequence shown here is derived from an EMBL/GenBank/DDBJ whole genome shotgun (WGS) entry which is preliminary data.</text>
</comment>
<evidence type="ECO:0000256" key="1">
    <source>
        <dbReference type="ARBA" id="ARBA00023254"/>
    </source>
</evidence>
<name>A0A9P7Z9X4_9HELO</name>
<dbReference type="EMBL" id="MU253754">
    <property type="protein sequence ID" value="KAG9248179.1"/>
    <property type="molecule type" value="Genomic_DNA"/>
</dbReference>
<dbReference type="InterPro" id="IPR011990">
    <property type="entry name" value="TPR-like_helical_dom_sf"/>
</dbReference>
<dbReference type="GO" id="GO:0051321">
    <property type="term" value="P:meiotic cell cycle"/>
    <property type="evidence" value="ECO:0007669"/>
    <property type="project" value="UniProtKB-KW"/>
</dbReference>
<dbReference type="InterPro" id="IPR039057">
    <property type="entry name" value="Spo22/ZIP4"/>
</dbReference>
<gene>
    <name evidence="3" type="ORF">BJ878DRAFT_413294</name>
</gene>
<organism evidence="3 4">
    <name type="scientific">Calycina marina</name>
    <dbReference type="NCBI Taxonomy" id="1763456"/>
    <lineage>
        <taxon>Eukaryota</taxon>
        <taxon>Fungi</taxon>
        <taxon>Dikarya</taxon>
        <taxon>Ascomycota</taxon>
        <taxon>Pezizomycotina</taxon>
        <taxon>Leotiomycetes</taxon>
        <taxon>Helotiales</taxon>
        <taxon>Pezizellaceae</taxon>
        <taxon>Calycina</taxon>
    </lineage>
</organism>
<reference evidence="3" key="1">
    <citation type="journal article" date="2021" name="IMA Fungus">
        <title>Genomic characterization of three marine fungi, including Emericellopsis atlantica sp. nov. with signatures of a generalist lifestyle and marine biomass degradation.</title>
        <authorList>
            <person name="Hagestad O.C."/>
            <person name="Hou L."/>
            <person name="Andersen J.H."/>
            <person name="Hansen E.H."/>
            <person name="Altermark B."/>
            <person name="Li C."/>
            <person name="Kuhnert E."/>
            <person name="Cox R.J."/>
            <person name="Crous P.W."/>
            <person name="Spatafora J.W."/>
            <person name="Lail K."/>
            <person name="Amirebrahimi M."/>
            <person name="Lipzen A."/>
            <person name="Pangilinan J."/>
            <person name="Andreopoulos W."/>
            <person name="Hayes R.D."/>
            <person name="Ng V."/>
            <person name="Grigoriev I.V."/>
            <person name="Jackson S.A."/>
            <person name="Sutton T.D.S."/>
            <person name="Dobson A.D.W."/>
            <person name="Rama T."/>
        </authorList>
    </citation>
    <scope>NUCLEOTIDE SEQUENCE</scope>
    <source>
        <strain evidence="3">TRa3180A</strain>
    </source>
</reference>
<keyword evidence="4" id="KW-1185">Reference proteome</keyword>
<sequence length="901" mass="101580">MDLQRHISFFPAAKSLGEIGASKCEELDGNGTALWNLCTRLKRNYDTGTPQDVPIILLLARVFAFMVLYCALEVGKGTTGNVVRVMRIGIKAAKNCMGREQWDNATKICGNIGLMEGMLRKLDPDLQEGETEIHERLIAEYYILRTALAWKQNNMDLTEHMYGKSTANLTIFDPGTVESLADVLYEIGKDLLDKKEYEGAVKWLGRSNEMVKSQELDKMSTDISELRLSIAESLIRATLALQNPEATGRARYLLENLEDTMGTRLPVMLLRLEFLSTMTDETFDGVLYSNTLHKMARSMMLSESNFKLMMHHIRKLNDKSSSLACKALDSFITMRILQDGKDSWLEKVIITRIWLTISQRDSAEALEALKMMLSNIYQHTQKPASAAATLAAHTLLWKRIESNYVQGQIDTAESWCRLAMLRIFESSGEINMARMSRKLLLCALAKNDYNTARDVYGAMPDTTKNDPMTRFLMYKISIRCDDLEYASKCLEIVSRAITKDVPDPTLLYACVLDAQQVGNKQQALAALQLVMERFGSTTSNSVHLPSLLRLTIKLSSGLLDDTTITPLQDGSQNNVERLCKLFETAVDAIKRTSASSDTDMLWTFAELDWFSKNSYNLAIKYISSWTPHHLLRMLICCIAFIDRYPSDTTEQVADDLSLRKMFCEFSAATALVALARGEDNRKQSLQDYMDLRKHVDNFDRILQDKVIKLGDAPGVVQDLFQKLAVLLAFDFEAACHLKAWDQLGESILKAEACQNARVYELMADCMLSAEEAPIIVLIATLKKIINSACELDSFDNIKLAKYMRCLFQVALSQNYDVAESLLDNILSQAEESAETGQPYPSEELEWIVTRAFNHAVDLYCASKDQECLSWAQRALGIAQYYPDNGGLKRLLENRLAGLQFD</sequence>
<protein>
    <recommendedName>
        <fullName evidence="2">Protein ZIP4 homolog</fullName>
    </recommendedName>
</protein>
<dbReference type="AlphaFoldDB" id="A0A9P7Z9X4"/>
<keyword evidence="1" id="KW-0469">Meiosis</keyword>